<gene>
    <name evidence="6" type="ordered locus">Ppro_0429</name>
</gene>
<dbReference type="PROSITE" id="PS50887">
    <property type="entry name" value="GGDEF"/>
    <property type="match status" value="1"/>
</dbReference>
<dbReference type="SMART" id="SM00086">
    <property type="entry name" value="PAC"/>
    <property type="match status" value="1"/>
</dbReference>
<sequence length="431" mass="47377">MSDSTCRILEQLAKGRVPEAIPDDAVCADELRRLAEYLAAVQCFTVALGNGDLSTSLTGFGGPVAGGLKSLQASLRHLTWQTRQVAAGDFSQRVDFMGEFAASFNAMVVSLAEARRDMERMNARLQEELAQQLAMAEALRENQECFRLITENVNVVIWIMDATTLRFTYVGPYITRLRGLSVEEALAETFEESLAPDSRVRVMEKMAQNMERFRQTADVSVFFDSIEVEQLCRDGRCVHVEMVISAITDKAGKLKDFVGVSRDISTRKAVEQELTYLSNHDSLTGLYNRAFFDAELERATHSRDFPLSIIAADLDGLKTVNDTLGHAMGDRLIKGAAAVLLMAFRDDDIISRTGGDEFVVLLPCMGTEAATVLLGRIRACEESYNATEEGPAVRMSLGVATALNSGEVAQALADADARMYADKALRKQKRG</sequence>
<dbReference type="AlphaFoldDB" id="A1AL42"/>
<dbReference type="InterPro" id="IPR000160">
    <property type="entry name" value="GGDEF_dom"/>
</dbReference>
<dbReference type="EMBL" id="CP000482">
    <property type="protein sequence ID" value="ABK98062.1"/>
    <property type="molecule type" value="Genomic_DNA"/>
</dbReference>
<dbReference type="InterPro" id="IPR000700">
    <property type="entry name" value="PAS-assoc_C"/>
</dbReference>
<dbReference type="PROSITE" id="PS50112">
    <property type="entry name" value="PAS"/>
    <property type="match status" value="1"/>
</dbReference>
<dbReference type="Gene3D" id="3.30.70.270">
    <property type="match status" value="1"/>
</dbReference>
<dbReference type="PANTHER" id="PTHR44757:SF2">
    <property type="entry name" value="BIOFILM ARCHITECTURE MAINTENANCE PROTEIN MBAA"/>
    <property type="match status" value="1"/>
</dbReference>
<organism evidence="6 7">
    <name type="scientific">Pelobacter propionicus (strain DSM 2379 / NBRC 103807 / OttBd1)</name>
    <dbReference type="NCBI Taxonomy" id="338966"/>
    <lineage>
        <taxon>Bacteria</taxon>
        <taxon>Pseudomonadati</taxon>
        <taxon>Thermodesulfobacteriota</taxon>
        <taxon>Desulfuromonadia</taxon>
        <taxon>Desulfuromonadales</taxon>
        <taxon>Desulfuromonadaceae</taxon>
        <taxon>Pelobacter</taxon>
    </lineage>
</organism>
<dbReference type="SUPFAM" id="SSF55785">
    <property type="entry name" value="PYP-like sensor domain (PAS domain)"/>
    <property type="match status" value="1"/>
</dbReference>
<evidence type="ECO:0000259" key="5">
    <source>
        <dbReference type="PROSITE" id="PS50887"/>
    </source>
</evidence>
<dbReference type="SMART" id="SM00267">
    <property type="entry name" value="GGDEF"/>
    <property type="match status" value="1"/>
</dbReference>
<evidence type="ECO:0000259" key="4">
    <source>
        <dbReference type="PROSITE" id="PS50885"/>
    </source>
</evidence>
<dbReference type="CDD" id="cd01949">
    <property type="entry name" value="GGDEF"/>
    <property type="match status" value="1"/>
</dbReference>
<dbReference type="SUPFAM" id="SSF55073">
    <property type="entry name" value="Nucleotide cyclase"/>
    <property type="match status" value="1"/>
</dbReference>
<name>A1AL42_PELPD</name>
<feature type="domain" description="HAMP" evidence="4">
    <location>
        <begin position="69"/>
        <end position="116"/>
    </location>
</feature>
<dbReference type="NCBIfam" id="TIGR00229">
    <property type="entry name" value="sensory_box"/>
    <property type="match status" value="1"/>
</dbReference>
<dbReference type="InterPro" id="IPR003660">
    <property type="entry name" value="HAMP_dom"/>
</dbReference>
<dbReference type="CDD" id="cd00130">
    <property type="entry name" value="PAS"/>
    <property type="match status" value="1"/>
</dbReference>
<keyword evidence="7" id="KW-1185">Reference proteome</keyword>
<dbReference type="PROSITE" id="PS50113">
    <property type="entry name" value="PAC"/>
    <property type="match status" value="1"/>
</dbReference>
<evidence type="ECO:0000313" key="7">
    <source>
        <dbReference type="Proteomes" id="UP000006732"/>
    </source>
</evidence>
<dbReference type="Pfam" id="PF00990">
    <property type="entry name" value="GGDEF"/>
    <property type="match status" value="1"/>
</dbReference>
<dbReference type="Gene3D" id="1.10.287.130">
    <property type="match status" value="1"/>
</dbReference>
<protein>
    <submittedName>
        <fullName evidence="6">Diguanylate cyclase with PAS/PAC sensor</fullName>
    </submittedName>
</protein>
<dbReference type="InterPro" id="IPR052155">
    <property type="entry name" value="Biofilm_reg_signaling"/>
</dbReference>
<keyword evidence="1" id="KW-0175">Coiled coil</keyword>
<dbReference type="Gene3D" id="3.30.450.20">
    <property type="entry name" value="PAS domain"/>
    <property type="match status" value="1"/>
</dbReference>
<dbReference type="InterPro" id="IPR029787">
    <property type="entry name" value="Nucleotide_cyclase"/>
</dbReference>
<dbReference type="InterPro" id="IPR001610">
    <property type="entry name" value="PAC"/>
</dbReference>
<dbReference type="STRING" id="338966.Ppro_0429"/>
<dbReference type="InterPro" id="IPR000014">
    <property type="entry name" value="PAS"/>
</dbReference>
<feature type="domain" description="GGDEF" evidence="5">
    <location>
        <begin position="305"/>
        <end position="431"/>
    </location>
</feature>
<proteinExistence type="predicted"/>
<dbReference type="GO" id="GO:0006355">
    <property type="term" value="P:regulation of DNA-templated transcription"/>
    <property type="evidence" value="ECO:0007669"/>
    <property type="project" value="InterPro"/>
</dbReference>
<evidence type="ECO:0000259" key="2">
    <source>
        <dbReference type="PROSITE" id="PS50112"/>
    </source>
</evidence>
<accession>A1AL42</accession>
<feature type="domain" description="PAS" evidence="2">
    <location>
        <begin position="142"/>
        <end position="213"/>
    </location>
</feature>
<dbReference type="InterPro" id="IPR013767">
    <property type="entry name" value="PAS_fold"/>
</dbReference>
<dbReference type="Proteomes" id="UP000006732">
    <property type="component" value="Chromosome"/>
</dbReference>
<dbReference type="GO" id="GO:0007165">
    <property type="term" value="P:signal transduction"/>
    <property type="evidence" value="ECO:0007669"/>
    <property type="project" value="InterPro"/>
</dbReference>
<dbReference type="Pfam" id="PF00989">
    <property type="entry name" value="PAS"/>
    <property type="match status" value="1"/>
</dbReference>
<dbReference type="NCBIfam" id="TIGR00254">
    <property type="entry name" value="GGDEF"/>
    <property type="match status" value="1"/>
</dbReference>
<dbReference type="HOGENOM" id="CLU_043530_0_0_7"/>
<feature type="domain" description="PAC" evidence="3">
    <location>
        <begin position="224"/>
        <end position="276"/>
    </location>
</feature>
<dbReference type="GO" id="GO:0016020">
    <property type="term" value="C:membrane"/>
    <property type="evidence" value="ECO:0007669"/>
    <property type="project" value="InterPro"/>
</dbReference>
<dbReference type="CDD" id="cd06225">
    <property type="entry name" value="HAMP"/>
    <property type="match status" value="1"/>
</dbReference>
<dbReference type="eggNOG" id="COG2199">
    <property type="taxonomic scope" value="Bacteria"/>
</dbReference>
<dbReference type="InterPro" id="IPR035965">
    <property type="entry name" value="PAS-like_dom_sf"/>
</dbReference>
<dbReference type="InterPro" id="IPR043128">
    <property type="entry name" value="Rev_trsase/Diguanyl_cyclase"/>
</dbReference>
<evidence type="ECO:0000313" key="6">
    <source>
        <dbReference type="EMBL" id="ABK98062.1"/>
    </source>
</evidence>
<feature type="coiled-coil region" evidence="1">
    <location>
        <begin position="108"/>
        <end position="142"/>
    </location>
</feature>
<reference evidence="6 7" key="1">
    <citation type="submission" date="2006-10" db="EMBL/GenBank/DDBJ databases">
        <title>Complete sequence of chromosome of Pelobacter propionicus DSM 2379.</title>
        <authorList>
            <consortium name="US DOE Joint Genome Institute"/>
            <person name="Copeland A."/>
            <person name="Lucas S."/>
            <person name="Lapidus A."/>
            <person name="Barry K."/>
            <person name="Detter J.C."/>
            <person name="Glavina del Rio T."/>
            <person name="Hammon N."/>
            <person name="Israni S."/>
            <person name="Dalin E."/>
            <person name="Tice H."/>
            <person name="Pitluck S."/>
            <person name="Saunders E."/>
            <person name="Brettin T."/>
            <person name="Bruce D."/>
            <person name="Han C."/>
            <person name="Tapia R."/>
            <person name="Schmutz J."/>
            <person name="Larimer F."/>
            <person name="Land M."/>
            <person name="Hauser L."/>
            <person name="Kyrpides N."/>
            <person name="Kim E."/>
            <person name="Lovley D."/>
            <person name="Richardson P."/>
        </authorList>
    </citation>
    <scope>NUCLEOTIDE SEQUENCE [LARGE SCALE GENOMIC DNA]</scope>
    <source>
        <strain evidence="7">DSM 2379 / NBRC 103807 / OttBd1</strain>
    </source>
</reference>
<evidence type="ECO:0000259" key="3">
    <source>
        <dbReference type="PROSITE" id="PS50113"/>
    </source>
</evidence>
<evidence type="ECO:0000256" key="1">
    <source>
        <dbReference type="SAM" id="Coils"/>
    </source>
</evidence>
<dbReference type="PROSITE" id="PS50885">
    <property type="entry name" value="HAMP"/>
    <property type="match status" value="1"/>
</dbReference>
<dbReference type="OrthoDB" id="9812034at2"/>
<dbReference type="KEGG" id="ppd:Ppro_0429"/>
<dbReference type="PANTHER" id="PTHR44757">
    <property type="entry name" value="DIGUANYLATE CYCLASE DGCP"/>
    <property type="match status" value="1"/>
</dbReference>
<dbReference type="RefSeq" id="WP_011734376.1">
    <property type="nucleotide sequence ID" value="NC_008609.1"/>
</dbReference>